<proteinExistence type="predicted"/>
<protein>
    <submittedName>
        <fullName evidence="1">Uncharacterized protein</fullName>
    </submittedName>
</protein>
<reference evidence="1 2" key="1">
    <citation type="submission" date="2020-07" db="EMBL/GenBank/DDBJ databases">
        <authorList>
            <person name="Cui H."/>
        </authorList>
    </citation>
    <scope>NUCLEOTIDE SEQUENCE [LARGE SCALE GENOMIC DNA]</scope>
    <source>
        <strain evidence="1 2">YPL8</strain>
    </source>
</reference>
<evidence type="ECO:0000313" key="2">
    <source>
        <dbReference type="Proteomes" id="UP000509241"/>
    </source>
</evidence>
<accession>A0A7D5GUJ6</accession>
<sequence length="58" mass="6452">MSERGSSERIGFPPVLKGGIPSLRKMDRTNVDYLYSFDTDFDAIDGLVRLTAPSNPFT</sequence>
<dbReference type="AlphaFoldDB" id="A0A7D5GUJ6"/>
<dbReference type="Proteomes" id="UP000509241">
    <property type="component" value="Chromosome"/>
</dbReference>
<dbReference type="OrthoDB" id="41298at2157"/>
<name>A0A7D5GUJ6_9EURY</name>
<dbReference type="KEGG" id="haly:HYG82_15305"/>
<dbReference type="GeneID" id="56034686"/>
<dbReference type="EMBL" id="CP058601">
    <property type="protein sequence ID" value="QLG50126.1"/>
    <property type="molecule type" value="Genomic_DNA"/>
</dbReference>
<gene>
    <name evidence="1" type="ORF">HYG82_15305</name>
</gene>
<dbReference type="RefSeq" id="WP_179262330.1">
    <property type="nucleotide sequence ID" value="NZ_CP058601.1"/>
</dbReference>
<organism evidence="1 2">
    <name type="scientific">Natrinema halophilum</name>
    <dbReference type="NCBI Taxonomy" id="1699371"/>
    <lineage>
        <taxon>Archaea</taxon>
        <taxon>Methanobacteriati</taxon>
        <taxon>Methanobacteriota</taxon>
        <taxon>Stenosarchaea group</taxon>
        <taxon>Halobacteria</taxon>
        <taxon>Halobacteriales</taxon>
        <taxon>Natrialbaceae</taxon>
        <taxon>Natrinema</taxon>
    </lineage>
</organism>
<evidence type="ECO:0000313" key="1">
    <source>
        <dbReference type="EMBL" id="QLG50126.1"/>
    </source>
</evidence>
<keyword evidence="2" id="KW-1185">Reference proteome</keyword>